<proteinExistence type="predicted"/>
<dbReference type="PANTHER" id="PTHR34309:SF1">
    <property type="entry name" value="PROTEIN GLCG"/>
    <property type="match status" value="1"/>
</dbReference>
<dbReference type="Pfam" id="PF03928">
    <property type="entry name" value="HbpS-like"/>
    <property type="match status" value="1"/>
</dbReference>
<dbReference type="InterPro" id="IPR005624">
    <property type="entry name" value="PduO/GlcC-like"/>
</dbReference>
<name>A0A2M9FXK2_9PROT</name>
<dbReference type="RefSeq" id="WP_109794627.1">
    <property type="nucleotide sequence ID" value="NZ_PHIG01000047.1"/>
</dbReference>
<dbReference type="InterPro" id="IPR052517">
    <property type="entry name" value="GlcG_carb_metab_protein"/>
</dbReference>
<dbReference type="InterPro" id="IPR038084">
    <property type="entry name" value="PduO/GlcC-like_sf"/>
</dbReference>
<dbReference type="SUPFAM" id="SSF143744">
    <property type="entry name" value="GlcG-like"/>
    <property type="match status" value="1"/>
</dbReference>
<evidence type="ECO:0000313" key="2">
    <source>
        <dbReference type="Proteomes" id="UP000229498"/>
    </source>
</evidence>
<organism evidence="1 2">
    <name type="scientific">Minwuia thermotolerans</name>
    <dbReference type="NCBI Taxonomy" id="2056226"/>
    <lineage>
        <taxon>Bacteria</taxon>
        <taxon>Pseudomonadati</taxon>
        <taxon>Pseudomonadota</taxon>
        <taxon>Alphaproteobacteria</taxon>
        <taxon>Minwuiales</taxon>
        <taxon>Minwuiaceae</taxon>
        <taxon>Minwuia</taxon>
    </lineage>
</organism>
<protein>
    <recommendedName>
        <fullName evidence="3">Heme-binding protein</fullName>
    </recommendedName>
</protein>
<evidence type="ECO:0000313" key="1">
    <source>
        <dbReference type="EMBL" id="PJK28180.1"/>
    </source>
</evidence>
<keyword evidence="2" id="KW-1185">Reference proteome</keyword>
<dbReference type="AlphaFoldDB" id="A0A2M9FXK2"/>
<dbReference type="Proteomes" id="UP000229498">
    <property type="component" value="Unassembled WGS sequence"/>
</dbReference>
<dbReference type="OrthoDB" id="9815788at2"/>
<reference evidence="1 2" key="1">
    <citation type="submission" date="2017-11" db="EMBL/GenBank/DDBJ databases">
        <title>Draft genome sequence of Rhizobiales bacterium SY3-13.</title>
        <authorList>
            <person name="Sun C."/>
        </authorList>
    </citation>
    <scope>NUCLEOTIDE SEQUENCE [LARGE SCALE GENOMIC DNA]</scope>
    <source>
        <strain evidence="1 2">SY3-13</strain>
    </source>
</reference>
<dbReference type="Gene3D" id="3.30.450.150">
    <property type="entry name" value="Haem-degrading domain"/>
    <property type="match status" value="1"/>
</dbReference>
<dbReference type="PANTHER" id="PTHR34309">
    <property type="entry name" value="SLR1406 PROTEIN"/>
    <property type="match status" value="1"/>
</dbReference>
<evidence type="ECO:0008006" key="3">
    <source>
        <dbReference type="Google" id="ProtNLM"/>
    </source>
</evidence>
<dbReference type="EMBL" id="PHIG01000047">
    <property type="protein sequence ID" value="PJK28180.1"/>
    <property type="molecule type" value="Genomic_DNA"/>
</dbReference>
<sequence>MAERLGLTEARKVVDAMLAAAAERGLVMAAAVVDAGGDLIHLSRMDGGSALNARMSHNKAYTAVKWRRDTKVLKERLFDMGLGEERRDIAWFGDPMYTPVWGGILLKSAAGEVLGALGESGGTPEQDQEIGRVGARVFAEL</sequence>
<gene>
    <name evidence="1" type="ORF">CVT23_17530</name>
</gene>
<accession>A0A2M9FXK2</accession>
<comment type="caution">
    <text evidence="1">The sequence shown here is derived from an EMBL/GenBank/DDBJ whole genome shotgun (WGS) entry which is preliminary data.</text>
</comment>